<keyword evidence="4 6" id="KW-1133">Transmembrane helix</keyword>
<dbReference type="RefSeq" id="WP_012195043.1">
    <property type="nucleotide sequence ID" value="NC_009976.1"/>
</dbReference>
<protein>
    <recommendedName>
        <fullName evidence="9">Transmembrane protein HieC</fullName>
    </recommendedName>
</protein>
<evidence type="ECO:0000313" key="7">
    <source>
        <dbReference type="EMBL" id="ABX08420.1"/>
    </source>
</evidence>
<proteinExistence type="predicted"/>
<feature type="transmembrane region" description="Helical" evidence="6">
    <location>
        <begin position="27"/>
        <end position="46"/>
    </location>
</feature>
<gene>
    <name evidence="7" type="ordered locus">P9211_04891</name>
</gene>
<evidence type="ECO:0000256" key="1">
    <source>
        <dbReference type="ARBA" id="ARBA00004651"/>
    </source>
</evidence>
<dbReference type="eggNOG" id="COG0392">
    <property type="taxonomic scope" value="Bacteria"/>
</dbReference>
<dbReference type="EMBL" id="CP000878">
    <property type="protein sequence ID" value="ABX08420.1"/>
    <property type="molecule type" value="Genomic_DNA"/>
</dbReference>
<dbReference type="Proteomes" id="UP000000788">
    <property type="component" value="Chromosome"/>
</dbReference>
<feature type="transmembrane region" description="Helical" evidence="6">
    <location>
        <begin position="218"/>
        <end position="239"/>
    </location>
</feature>
<keyword evidence="5 6" id="KW-0472">Membrane</keyword>
<dbReference type="STRING" id="93059.P9211_04891"/>
<feature type="transmembrane region" description="Helical" evidence="6">
    <location>
        <begin position="131"/>
        <end position="152"/>
    </location>
</feature>
<dbReference type="AlphaFoldDB" id="A9BEB0"/>
<reference evidence="7 8" key="1">
    <citation type="journal article" date="2007" name="PLoS Genet.">
        <title>Patterns and implications of gene gain and loss in the evolution of Prochlorococcus.</title>
        <authorList>
            <person name="Kettler G.C."/>
            <person name="Martiny A.C."/>
            <person name="Huang K."/>
            <person name="Zucker J."/>
            <person name="Coleman M.L."/>
            <person name="Rodrigue S."/>
            <person name="Chen F."/>
            <person name="Lapidus A."/>
            <person name="Ferriera S."/>
            <person name="Johnson J."/>
            <person name="Steglich C."/>
            <person name="Church G.M."/>
            <person name="Richardson P."/>
            <person name="Chisholm S.W."/>
        </authorList>
    </citation>
    <scope>NUCLEOTIDE SEQUENCE [LARGE SCALE GENOMIC DNA]</scope>
    <source>
        <strain evidence="8">MIT 9211</strain>
    </source>
</reference>
<dbReference type="GO" id="GO:0005886">
    <property type="term" value="C:plasma membrane"/>
    <property type="evidence" value="ECO:0007669"/>
    <property type="project" value="UniProtKB-SubCell"/>
</dbReference>
<feature type="transmembrane region" description="Helical" evidence="6">
    <location>
        <begin position="290"/>
        <end position="313"/>
    </location>
</feature>
<name>A9BEB0_PROM4</name>
<evidence type="ECO:0000256" key="5">
    <source>
        <dbReference type="ARBA" id="ARBA00023136"/>
    </source>
</evidence>
<sequence>MMNFLTNFYYFVSKFKNKINLPGGLKLWVTFCCFSFIGYSIFNNFGQLSQQSFSRLSLLFIFSGFLVSWLSLIINAIAWKKIISWLGYNSNEIKIIPIFLSTNLLKYMPGGVWHFLERFRLLRKKMPSDKAFYCVLLEPFFMIFAALFWVPFGDFNLIVFILCFSPLFFLSNRFITPFALAIKRLKISDFRKHYSISSLNESSNLIPITSSNYPYEAVLAEIFFVALRFTGFWFCLKAFSIDHSLYFTKWLSAFSLSWMVGLIVPSAPGGVGVFEAFILFVIGDGVSEPLLISALLCYRLIVSLADLFAAIFIPKNQIRLLSTN</sequence>
<dbReference type="KEGG" id="pmj:P9211_04891"/>
<comment type="subcellular location">
    <subcellularLocation>
        <location evidence="1">Cell membrane</location>
        <topology evidence="1">Multi-pass membrane protein</topology>
    </subcellularLocation>
</comment>
<feature type="transmembrane region" description="Helical" evidence="6">
    <location>
        <begin position="58"/>
        <end position="78"/>
    </location>
</feature>
<dbReference type="Pfam" id="PF03706">
    <property type="entry name" value="LPG_synthase_TM"/>
    <property type="match status" value="1"/>
</dbReference>
<dbReference type="HOGENOM" id="CLU_051659_0_0_3"/>
<accession>A9BEB0</accession>
<keyword evidence="2" id="KW-1003">Cell membrane</keyword>
<feature type="transmembrane region" description="Helical" evidence="6">
    <location>
        <begin position="259"/>
        <end position="283"/>
    </location>
</feature>
<evidence type="ECO:0000256" key="3">
    <source>
        <dbReference type="ARBA" id="ARBA00022692"/>
    </source>
</evidence>
<evidence type="ECO:0008006" key="9">
    <source>
        <dbReference type="Google" id="ProtNLM"/>
    </source>
</evidence>
<organism evidence="7 8">
    <name type="scientific">Prochlorococcus marinus (strain MIT 9211)</name>
    <dbReference type="NCBI Taxonomy" id="93059"/>
    <lineage>
        <taxon>Bacteria</taxon>
        <taxon>Bacillati</taxon>
        <taxon>Cyanobacteriota</taxon>
        <taxon>Cyanophyceae</taxon>
        <taxon>Synechococcales</taxon>
        <taxon>Prochlorococcaceae</taxon>
        <taxon>Prochlorococcus</taxon>
    </lineage>
</organism>
<keyword evidence="8" id="KW-1185">Reference proteome</keyword>
<evidence type="ECO:0000313" key="8">
    <source>
        <dbReference type="Proteomes" id="UP000000788"/>
    </source>
</evidence>
<evidence type="ECO:0000256" key="6">
    <source>
        <dbReference type="SAM" id="Phobius"/>
    </source>
</evidence>
<feature type="transmembrane region" description="Helical" evidence="6">
    <location>
        <begin position="158"/>
        <end position="182"/>
    </location>
</feature>
<dbReference type="InterPro" id="IPR022791">
    <property type="entry name" value="L-PG_synthase/AglD"/>
</dbReference>
<keyword evidence="3 6" id="KW-0812">Transmembrane</keyword>
<dbReference type="OrthoDB" id="2542372at2"/>
<evidence type="ECO:0000256" key="2">
    <source>
        <dbReference type="ARBA" id="ARBA00022475"/>
    </source>
</evidence>
<evidence type="ECO:0000256" key="4">
    <source>
        <dbReference type="ARBA" id="ARBA00022989"/>
    </source>
</evidence>